<name>A0AAP5I4I1_9CYAN</name>
<evidence type="ECO:0000313" key="3">
    <source>
        <dbReference type="Proteomes" id="UP000667802"/>
    </source>
</evidence>
<dbReference type="SUPFAM" id="SSF52833">
    <property type="entry name" value="Thioredoxin-like"/>
    <property type="match status" value="1"/>
</dbReference>
<dbReference type="InterPro" id="IPR047262">
    <property type="entry name" value="PRX-like1"/>
</dbReference>
<dbReference type="PROSITE" id="PS51352">
    <property type="entry name" value="THIOREDOXIN_2"/>
    <property type="match status" value="1"/>
</dbReference>
<protein>
    <submittedName>
        <fullName evidence="2">Thioredoxin family protein</fullName>
    </submittedName>
</protein>
<dbReference type="PANTHER" id="PTHR43640:SF1">
    <property type="entry name" value="THIOREDOXIN-DEPENDENT PEROXIREDOXIN"/>
    <property type="match status" value="1"/>
</dbReference>
<gene>
    <name evidence="2" type="ORF">G7B40_003350</name>
</gene>
<dbReference type="InterPro" id="IPR000866">
    <property type="entry name" value="AhpC/TSA"/>
</dbReference>
<feature type="domain" description="Thioredoxin" evidence="1">
    <location>
        <begin position="9"/>
        <end position="161"/>
    </location>
</feature>
<dbReference type="GO" id="GO:0016209">
    <property type="term" value="F:antioxidant activity"/>
    <property type="evidence" value="ECO:0007669"/>
    <property type="project" value="InterPro"/>
</dbReference>
<dbReference type="InterPro" id="IPR013766">
    <property type="entry name" value="Thioredoxin_domain"/>
</dbReference>
<dbReference type="InterPro" id="IPR036249">
    <property type="entry name" value="Thioredoxin-like_sf"/>
</dbReference>
<dbReference type="CDD" id="cd02969">
    <property type="entry name" value="PRX_like1"/>
    <property type="match status" value="1"/>
</dbReference>
<dbReference type="GO" id="GO:0016491">
    <property type="term" value="F:oxidoreductase activity"/>
    <property type="evidence" value="ECO:0007669"/>
    <property type="project" value="InterPro"/>
</dbReference>
<reference evidence="3" key="1">
    <citation type="journal article" date="2021" name="Science">
        <title>Hunting the eagle killer: A cyanobacterial neurotoxin causes vacuolar myelinopathy.</title>
        <authorList>
            <person name="Breinlinger S."/>
            <person name="Phillips T.J."/>
            <person name="Haram B.N."/>
            <person name="Mares J."/>
            <person name="Martinez Yerena J.A."/>
            <person name="Hrouzek P."/>
            <person name="Sobotka R."/>
            <person name="Henderson W.M."/>
            <person name="Schmieder P."/>
            <person name="Williams S.M."/>
            <person name="Lauderdale J.D."/>
            <person name="Wilde H.D."/>
            <person name="Gerrin W."/>
            <person name="Kust A."/>
            <person name="Washington J.W."/>
            <person name="Wagner C."/>
            <person name="Geier B."/>
            <person name="Liebeke M."/>
            <person name="Enke H."/>
            <person name="Niedermeyer T.H.J."/>
            <person name="Wilde S.B."/>
        </authorList>
    </citation>
    <scope>NUCLEOTIDE SEQUENCE [LARGE SCALE GENOMIC DNA]</scope>
    <source>
        <strain evidence="3">Thurmond2011</strain>
    </source>
</reference>
<dbReference type="Gene3D" id="3.40.30.10">
    <property type="entry name" value="Glutaredoxin"/>
    <property type="match status" value="1"/>
</dbReference>
<dbReference type="AlphaFoldDB" id="A0AAP5I4I1"/>
<dbReference type="PANTHER" id="PTHR43640">
    <property type="entry name" value="OS07G0260300 PROTEIN"/>
    <property type="match status" value="1"/>
</dbReference>
<comment type="caution">
    <text evidence="2">The sequence shown here is derived from an EMBL/GenBank/DDBJ whole genome shotgun (WGS) entry which is preliminary data.</text>
</comment>
<dbReference type="Proteomes" id="UP000667802">
    <property type="component" value="Unassembled WGS sequence"/>
</dbReference>
<dbReference type="RefSeq" id="WP_208339808.1">
    <property type="nucleotide sequence ID" value="NZ_CAWQFN010000570.1"/>
</dbReference>
<dbReference type="Pfam" id="PF00578">
    <property type="entry name" value="AhpC-TSA"/>
    <property type="match status" value="1"/>
</dbReference>
<evidence type="ECO:0000313" key="2">
    <source>
        <dbReference type="EMBL" id="MDR9893619.1"/>
    </source>
</evidence>
<organism evidence="2 3">
    <name type="scientific">Aetokthonos hydrillicola Thurmond2011</name>
    <dbReference type="NCBI Taxonomy" id="2712845"/>
    <lineage>
        <taxon>Bacteria</taxon>
        <taxon>Bacillati</taxon>
        <taxon>Cyanobacteriota</taxon>
        <taxon>Cyanophyceae</taxon>
        <taxon>Nostocales</taxon>
        <taxon>Hapalosiphonaceae</taxon>
        <taxon>Aetokthonos</taxon>
    </lineage>
</organism>
<proteinExistence type="predicted"/>
<evidence type="ECO:0000259" key="1">
    <source>
        <dbReference type="PROSITE" id="PS51352"/>
    </source>
</evidence>
<accession>A0AAP5I4I1</accession>
<sequence length="185" mass="21023">MTILETIDTPIGSYAPDFELPGTDNEVHHLSRYLEKFRAVGVITMSNNCPYVKLYLERLKNIQTEFCGQRFTLIGMNGTDAIADPTENFEKMQAFAKIRNLNFPYLWDSTQDVTRSFGATKTPTAFLIDRDGVVCYKGQIDNNPHNITEIVGKDYLKLAISSVLKGEEIDPQETEVIGTYLTWRK</sequence>
<dbReference type="EMBL" id="JAALHA020000001">
    <property type="protein sequence ID" value="MDR9893619.1"/>
    <property type="molecule type" value="Genomic_DNA"/>
</dbReference>
<keyword evidence="3" id="KW-1185">Reference proteome</keyword>